<dbReference type="FunFam" id="3.40.50.620:FF:000013">
    <property type="entry name" value="Pantothenate synthetase"/>
    <property type="match status" value="1"/>
</dbReference>
<organism evidence="9 10">
    <name type="scientific">Desulfocucumis palustris</name>
    <dbReference type="NCBI Taxonomy" id="1898651"/>
    <lineage>
        <taxon>Bacteria</taxon>
        <taxon>Bacillati</taxon>
        <taxon>Bacillota</taxon>
        <taxon>Clostridia</taxon>
        <taxon>Eubacteriales</taxon>
        <taxon>Desulfocucumaceae</taxon>
        <taxon>Desulfocucumis</taxon>
    </lineage>
</organism>
<feature type="binding site" evidence="8">
    <location>
        <position position="61"/>
    </location>
    <ligand>
        <name>(R)-pantoate</name>
        <dbReference type="ChEBI" id="CHEBI:15980"/>
    </ligand>
</feature>
<dbReference type="RefSeq" id="WP_104370633.1">
    <property type="nucleotide sequence ID" value="NZ_BFAV01000018.1"/>
</dbReference>
<proteinExistence type="inferred from homology"/>
<dbReference type="SUPFAM" id="SSF52374">
    <property type="entry name" value="Nucleotidylyl transferase"/>
    <property type="match status" value="1"/>
</dbReference>
<dbReference type="GO" id="GO:0005829">
    <property type="term" value="C:cytosol"/>
    <property type="evidence" value="ECO:0007669"/>
    <property type="project" value="TreeGrafter"/>
</dbReference>
<evidence type="ECO:0000256" key="1">
    <source>
        <dbReference type="ARBA" id="ARBA00004990"/>
    </source>
</evidence>
<comment type="caution">
    <text evidence="9">The sequence shown here is derived from an EMBL/GenBank/DDBJ whole genome shotgun (WGS) entry which is preliminary data.</text>
</comment>
<dbReference type="NCBIfam" id="TIGR00018">
    <property type="entry name" value="panC"/>
    <property type="match status" value="1"/>
</dbReference>
<evidence type="ECO:0000256" key="4">
    <source>
        <dbReference type="ARBA" id="ARBA00022655"/>
    </source>
</evidence>
<dbReference type="InterPro" id="IPR042176">
    <property type="entry name" value="Pantoate_ligase_C"/>
</dbReference>
<protein>
    <recommendedName>
        <fullName evidence="8">Pantothenate synthetase</fullName>
        <shortName evidence="8">PS</shortName>
        <ecNumber evidence="8">6.3.2.1</ecNumber>
    </recommendedName>
    <alternativeName>
        <fullName evidence="8">Pantoate--beta-alanine ligase</fullName>
    </alternativeName>
    <alternativeName>
        <fullName evidence="8">Pantoate-activating enzyme</fullName>
    </alternativeName>
</protein>
<dbReference type="NCBIfam" id="TIGR00125">
    <property type="entry name" value="cyt_tran_rel"/>
    <property type="match status" value="1"/>
</dbReference>
<feature type="active site" description="Proton donor" evidence="8">
    <location>
        <position position="37"/>
    </location>
</feature>
<dbReference type="EC" id="6.3.2.1" evidence="8"/>
<keyword evidence="8" id="KW-0963">Cytoplasm</keyword>
<comment type="similarity">
    <text evidence="2 8">Belongs to the pantothenate synthetase family.</text>
</comment>
<keyword evidence="3 8" id="KW-0436">Ligase</keyword>
<dbReference type="InterPro" id="IPR014729">
    <property type="entry name" value="Rossmann-like_a/b/a_fold"/>
</dbReference>
<dbReference type="AlphaFoldDB" id="A0A2L2XDZ8"/>
<dbReference type="InterPro" id="IPR004821">
    <property type="entry name" value="Cyt_trans-like"/>
</dbReference>
<feature type="binding site" evidence="8">
    <location>
        <position position="61"/>
    </location>
    <ligand>
        <name>beta-alanine</name>
        <dbReference type="ChEBI" id="CHEBI:57966"/>
    </ligand>
</feature>
<dbReference type="HAMAP" id="MF_00158">
    <property type="entry name" value="PanC"/>
    <property type="match status" value="1"/>
</dbReference>
<reference evidence="10" key="1">
    <citation type="submission" date="2018-02" db="EMBL/GenBank/DDBJ databases">
        <title>Genome sequence of Desulfocucumis palustris strain NAW-5.</title>
        <authorList>
            <person name="Watanabe M."/>
            <person name="Kojima H."/>
            <person name="Fukui M."/>
        </authorList>
    </citation>
    <scope>NUCLEOTIDE SEQUENCE [LARGE SCALE GENOMIC DNA]</scope>
    <source>
        <strain evidence="10">NAW-5</strain>
    </source>
</reference>
<comment type="miscellaneous">
    <text evidence="8">The reaction proceeds by a bi uni uni bi ping pong mechanism.</text>
</comment>
<dbReference type="CDD" id="cd00560">
    <property type="entry name" value="PanC"/>
    <property type="match status" value="1"/>
</dbReference>
<comment type="function">
    <text evidence="8">Catalyzes the condensation of pantoate with beta-alanine in an ATP-dependent reaction via a pantoyl-adenylate intermediate.</text>
</comment>
<evidence type="ECO:0000256" key="2">
    <source>
        <dbReference type="ARBA" id="ARBA00009256"/>
    </source>
</evidence>
<keyword evidence="5 8" id="KW-0547">Nucleotide-binding</keyword>
<dbReference type="UniPathway" id="UPA00028">
    <property type="reaction ID" value="UER00005"/>
</dbReference>
<name>A0A2L2XDZ8_9FIRM</name>
<dbReference type="Gene3D" id="3.40.50.620">
    <property type="entry name" value="HUPs"/>
    <property type="match status" value="1"/>
</dbReference>
<evidence type="ECO:0000256" key="3">
    <source>
        <dbReference type="ARBA" id="ARBA00022598"/>
    </source>
</evidence>
<feature type="binding site" evidence="8">
    <location>
        <position position="153"/>
    </location>
    <ligand>
        <name>(R)-pantoate</name>
        <dbReference type="ChEBI" id="CHEBI:15980"/>
    </ligand>
</feature>
<dbReference type="GO" id="GO:0004592">
    <property type="term" value="F:pantoate-beta-alanine ligase activity"/>
    <property type="evidence" value="ECO:0007669"/>
    <property type="project" value="UniProtKB-UniRule"/>
</dbReference>
<evidence type="ECO:0000256" key="6">
    <source>
        <dbReference type="ARBA" id="ARBA00022840"/>
    </source>
</evidence>
<keyword evidence="6 8" id="KW-0067">ATP-binding</keyword>
<comment type="pathway">
    <text evidence="1 8">Cofactor biosynthesis; (R)-pantothenate biosynthesis; (R)-pantothenate from (R)-pantoate and beta-alanine: step 1/1.</text>
</comment>
<evidence type="ECO:0000256" key="8">
    <source>
        <dbReference type="HAMAP-Rule" id="MF_00158"/>
    </source>
</evidence>
<evidence type="ECO:0000256" key="7">
    <source>
        <dbReference type="ARBA" id="ARBA00048258"/>
    </source>
</evidence>
<dbReference type="EMBL" id="BFAV01000018">
    <property type="protein sequence ID" value="GBF32051.1"/>
    <property type="molecule type" value="Genomic_DNA"/>
</dbReference>
<feature type="binding site" evidence="8">
    <location>
        <begin position="30"/>
        <end position="37"/>
    </location>
    <ligand>
        <name>ATP</name>
        <dbReference type="ChEBI" id="CHEBI:30616"/>
    </ligand>
</feature>
<dbReference type="Gene3D" id="3.30.1300.10">
    <property type="entry name" value="Pantoate-beta-alanine ligase, C-terminal domain"/>
    <property type="match status" value="1"/>
</dbReference>
<dbReference type="GO" id="GO:0015940">
    <property type="term" value="P:pantothenate biosynthetic process"/>
    <property type="evidence" value="ECO:0007669"/>
    <property type="project" value="UniProtKB-UniRule"/>
</dbReference>
<dbReference type="OrthoDB" id="9773087at2"/>
<feature type="binding site" evidence="8">
    <location>
        <begin position="184"/>
        <end position="187"/>
    </location>
    <ligand>
        <name>ATP</name>
        <dbReference type="ChEBI" id="CHEBI:30616"/>
    </ligand>
</feature>
<accession>A0A2L2XDZ8</accession>
<feature type="binding site" evidence="8">
    <location>
        <begin position="147"/>
        <end position="150"/>
    </location>
    <ligand>
        <name>ATP</name>
        <dbReference type="ChEBI" id="CHEBI:30616"/>
    </ligand>
</feature>
<comment type="subcellular location">
    <subcellularLocation>
        <location evidence="8">Cytoplasm</location>
    </subcellularLocation>
</comment>
<keyword evidence="10" id="KW-1185">Reference proteome</keyword>
<dbReference type="FunFam" id="3.30.1300.10:FF:000001">
    <property type="entry name" value="Pantothenate synthetase"/>
    <property type="match status" value="1"/>
</dbReference>
<keyword evidence="4 8" id="KW-0566">Pantothenate biosynthesis</keyword>
<comment type="catalytic activity">
    <reaction evidence="7 8">
        <text>(R)-pantoate + beta-alanine + ATP = (R)-pantothenate + AMP + diphosphate + H(+)</text>
        <dbReference type="Rhea" id="RHEA:10912"/>
        <dbReference type="ChEBI" id="CHEBI:15378"/>
        <dbReference type="ChEBI" id="CHEBI:15980"/>
        <dbReference type="ChEBI" id="CHEBI:29032"/>
        <dbReference type="ChEBI" id="CHEBI:30616"/>
        <dbReference type="ChEBI" id="CHEBI:33019"/>
        <dbReference type="ChEBI" id="CHEBI:57966"/>
        <dbReference type="ChEBI" id="CHEBI:456215"/>
        <dbReference type="EC" id="6.3.2.1"/>
    </reaction>
</comment>
<dbReference type="PANTHER" id="PTHR21299">
    <property type="entry name" value="CYTIDYLATE KINASE/PANTOATE-BETA-ALANINE LIGASE"/>
    <property type="match status" value="1"/>
</dbReference>
<evidence type="ECO:0000313" key="9">
    <source>
        <dbReference type="EMBL" id="GBF32051.1"/>
    </source>
</evidence>
<comment type="subunit">
    <text evidence="8">Homodimer.</text>
</comment>
<dbReference type="InterPro" id="IPR003721">
    <property type="entry name" value="Pantoate_ligase"/>
</dbReference>
<dbReference type="Pfam" id="PF02569">
    <property type="entry name" value="Pantoate_ligase"/>
    <property type="match status" value="1"/>
</dbReference>
<dbReference type="Proteomes" id="UP000239549">
    <property type="component" value="Unassembled WGS sequence"/>
</dbReference>
<dbReference type="PANTHER" id="PTHR21299:SF1">
    <property type="entry name" value="PANTOATE--BETA-ALANINE LIGASE"/>
    <property type="match status" value="1"/>
</dbReference>
<feature type="binding site" evidence="8">
    <location>
        <position position="176"/>
    </location>
    <ligand>
        <name>ATP</name>
        <dbReference type="ChEBI" id="CHEBI:30616"/>
    </ligand>
</feature>
<gene>
    <name evidence="8" type="primary">panC</name>
    <name evidence="9" type="ORF">DCCM_0242</name>
</gene>
<evidence type="ECO:0000256" key="5">
    <source>
        <dbReference type="ARBA" id="ARBA00022741"/>
    </source>
</evidence>
<dbReference type="GO" id="GO:0005524">
    <property type="term" value="F:ATP binding"/>
    <property type="evidence" value="ECO:0007669"/>
    <property type="project" value="UniProtKB-KW"/>
</dbReference>
<evidence type="ECO:0000313" key="10">
    <source>
        <dbReference type="Proteomes" id="UP000239549"/>
    </source>
</evidence>
<sequence length="281" mass="31591">MLVCRKIREIREFVRAERKNGKTIGFVPTMGYLHHGHQMLMREAKKECDVVVISIFVNPMQFGPNEDLDRYPRDFEKDHALAEEVGVDAVFYPPVEEMYPSGYTTYVDLNSLTDCLCGKSRPGHFRGVATVVTKLFNIVLPDKAFFGQKDAQQVLIIRRMAEDLNMPLEVVTVPIVREADGLAMSSRNVYLTPEQRSKAVILHKSLEAAAKAVEEGERDAQKIVCLVREMISSIPGALIDYVELRKYSDLSPADSMDGPSLLALAVRFGQTRLIDNTVLEV</sequence>